<dbReference type="InParanoid" id="A0A024G0Z3"/>
<evidence type="ECO:0000313" key="1">
    <source>
        <dbReference type="EMBL" id="CCI40241.1"/>
    </source>
</evidence>
<dbReference type="Proteomes" id="UP000053237">
    <property type="component" value="Unassembled WGS sequence"/>
</dbReference>
<dbReference type="EMBL" id="CAIX01000007">
    <property type="protein sequence ID" value="CCI40241.1"/>
    <property type="molecule type" value="Genomic_DNA"/>
</dbReference>
<protein>
    <submittedName>
        <fullName evidence="1">Uncharacterized protein</fullName>
    </submittedName>
</protein>
<accession>A0A024G0Z3</accession>
<dbReference type="AlphaFoldDB" id="A0A024G0Z3"/>
<proteinExistence type="predicted"/>
<keyword evidence="2" id="KW-1185">Reference proteome</keyword>
<reference evidence="1 2" key="1">
    <citation type="submission" date="2012-05" db="EMBL/GenBank/DDBJ databases">
        <title>Recombination and specialization in a pathogen metapopulation.</title>
        <authorList>
            <person name="Gardiner A."/>
            <person name="Kemen E."/>
            <person name="Schultz-Larsen T."/>
            <person name="MacLean D."/>
            <person name="Van Oosterhout C."/>
            <person name="Jones J.D.G."/>
        </authorList>
    </citation>
    <scope>NUCLEOTIDE SEQUENCE [LARGE SCALE GENOMIC DNA]</scope>
    <source>
        <strain evidence="1 2">Ac Nc2</strain>
    </source>
</reference>
<gene>
    <name evidence="1" type="ORF">BN9_010250</name>
</gene>
<name>A0A024G0Z3_9STRA</name>
<sequence>MELYWCSRTRQKSHCIKSLFLRCDPHSKYTELQFRTYDHLIGSPLSHLKKNSNCVRMCVRTRLDPLAFFVSDVGRVSTAHSNWAVVRLVCFMSDRSISFSVHRTI</sequence>
<comment type="caution">
    <text evidence="1">The sequence shown here is derived from an EMBL/GenBank/DDBJ whole genome shotgun (WGS) entry which is preliminary data.</text>
</comment>
<evidence type="ECO:0000313" key="2">
    <source>
        <dbReference type="Proteomes" id="UP000053237"/>
    </source>
</evidence>
<organism evidence="1 2">
    <name type="scientific">Albugo candida</name>
    <dbReference type="NCBI Taxonomy" id="65357"/>
    <lineage>
        <taxon>Eukaryota</taxon>
        <taxon>Sar</taxon>
        <taxon>Stramenopiles</taxon>
        <taxon>Oomycota</taxon>
        <taxon>Peronosporomycetes</taxon>
        <taxon>Albuginales</taxon>
        <taxon>Albuginaceae</taxon>
        <taxon>Albugo</taxon>
    </lineage>
</organism>